<dbReference type="Proteomes" id="UP000287651">
    <property type="component" value="Unassembled WGS sequence"/>
</dbReference>
<dbReference type="EMBL" id="AMZH03000004">
    <property type="protein sequence ID" value="RRT86189.1"/>
    <property type="molecule type" value="Genomic_DNA"/>
</dbReference>
<dbReference type="AlphaFoldDB" id="A0A427BCH5"/>
<gene>
    <name evidence="1" type="ORF">B296_00002592</name>
</gene>
<protein>
    <submittedName>
        <fullName evidence="1">Uncharacterized protein</fullName>
    </submittedName>
</protein>
<organism evidence="1 2">
    <name type="scientific">Ensete ventricosum</name>
    <name type="common">Abyssinian banana</name>
    <name type="synonym">Musa ensete</name>
    <dbReference type="NCBI Taxonomy" id="4639"/>
    <lineage>
        <taxon>Eukaryota</taxon>
        <taxon>Viridiplantae</taxon>
        <taxon>Streptophyta</taxon>
        <taxon>Embryophyta</taxon>
        <taxon>Tracheophyta</taxon>
        <taxon>Spermatophyta</taxon>
        <taxon>Magnoliopsida</taxon>
        <taxon>Liliopsida</taxon>
        <taxon>Zingiberales</taxon>
        <taxon>Musaceae</taxon>
        <taxon>Ensete</taxon>
    </lineage>
</organism>
<comment type="caution">
    <text evidence="1">The sequence shown here is derived from an EMBL/GenBank/DDBJ whole genome shotgun (WGS) entry which is preliminary data.</text>
</comment>
<accession>A0A427BCH5</accession>
<proteinExistence type="predicted"/>
<sequence>MEWLDLVSKVLIWSKRKANDDDDWYIHHAQWEGGDRISLKIFRSDGEDEGVLACSFLAAIHMIDAATRLLGCRISLSAHTTRLSAKEEEKKTEEK</sequence>
<name>A0A427BCH5_ENSVE</name>
<evidence type="ECO:0000313" key="1">
    <source>
        <dbReference type="EMBL" id="RRT86189.1"/>
    </source>
</evidence>
<reference evidence="1 2" key="1">
    <citation type="journal article" date="2014" name="Agronomy (Basel)">
        <title>A Draft Genome Sequence for Ensete ventricosum, the Drought-Tolerant Tree Against Hunger.</title>
        <authorList>
            <person name="Harrison J."/>
            <person name="Moore K.A."/>
            <person name="Paszkiewicz K."/>
            <person name="Jones T."/>
            <person name="Grant M."/>
            <person name="Ambacheew D."/>
            <person name="Muzemil S."/>
            <person name="Studholme D.J."/>
        </authorList>
    </citation>
    <scope>NUCLEOTIDE SEQUENCE [LARGE SCALE GENOMIC DNA]</scope>
</reference>
<evidence type="ECO:0000313" key="2">
    <source>
        <dbReference type="Proteomes" id="UP000287651"/>
    </source>
</evidence>